<reference evidence="1 2" key="2">
    <citation type="journal article" date="2017" name="Nature">
        <title>The Apostasia genome and the evolution of orchids.</title>
        <authorList>
            <person name="Zhang G.Q."/>
            <person name="Liu K.W."/>
            <person name="Li Z."/>
            <person name="Lohaus R."/>
            <person name="Hsiao Y.Y."/>
            <person name="Niu S.C."/>
            <person name="Wang J.Y."/>
            <person name="Lin Y.C."/>
            <person name="Xu Q."/>
            <person name="Chen L.J."/>
            <person name="Yoshida K."/>
            <person name="Fujiwara S."/>
            <person name="Wang Z.W."/>
            <person name="Zhang Y.Q."/>
            <person name="Mitsuda N."/>
            <person name="Wang M."/>
            <person name="Liu G.H."/>
            <person name="Pecoraro L."/>
            <person name="Huang H.X."/>
            <person name="Xiao X.J."/>
            <person name="Lin M."/>
            <person name="Wu X.Y."/>
            <person name="Wu W.L."/>
            <person name="Chen Y.Y."/>
            <person name="Chang S.B."/>
            <person name="Sakamoto S."/>
            <person name="Ohme-Takagi M."/>
            <person name="Yagi M."/>
            <person name="Zeng S.J."/>
            <person name="Shen C.Y."/>
            <person name="Yeh C.M."/>
            <person name="Luo Y.B."/>
            <person name="Tsai W.C."/>
            <person name="Van de Peer Y."/>
            <person name="Liu Z.J."/>
        </authorList>
    </citation>
    <scope>NUCLEOTIDE SEQUENCE [LARGE SCALE GENOMIC DNA]</scope>
    <source>
        <tissue evidence="1">The whole plant</tissue>
    </source>
</reference>
<dbReference type="AlphaFoldDB" id="A0A2I0W006"/>
<accession>A0A2I0W006</accession>
<keyword evidence="2" id="KW-1185">Reference proteome</keyword>
<organism evidence="1 2">
    <name type="scientific">Dendrobium catenatum</name>
    <dbReference type="NCBI Taxonomy" id="906689"/>
    <lineage>
        <taxon>Eukaryota</taxon>
        <taxon>Viridiplantae</taxon>
        <taxon>Streptophyta</taxon>
        <taxon>Embryophyta</taxon>
        <taxon>Tracheophyta</taxon>
        <taxon>Spermatophyta</taxon>
        <taxon>Magnoliopsida</taxon>
        <taxon>Liliopsida</taxon>
        <taxon>Asparagales</taxon>
        <taxon>Orchidaceae</taxon>
        <taxon>Epidendroideae</taxon>
        <taxon>Malaxideae</taxon>
        <taxon>Dendrobiinae</taxon>
        <taxon>Dendrobium</taxon>
    </lineage>
</organism>
<proteinExistence type="predicted"/>
<evidence type="ECO:0008006" key="3">
    <source>
        <dbReference type="Google" id="ProtNLM"/>
    </source>
</evidence>
<gene>
    <name evidence="1" type="ORF">MA16_Dca002262</name>
</gene>
<evidence type="ECO:0000313" key="1">
    <source>
        <dbReference type="EMBL" id="PKU68994.1"/>
    </source>
</evidence>
<dbReference type="EMBL" id="KZ503041">
    <property type="protein sequence ID" value="PKU68994.1"/>
    <property type="molecule type" value="Genomic_DNA"/>
</dbReference>
<sequence>MNNHKFIRKDFELGNEMLLFNSRLEVFSEKLNAKWSSPFTIIKVYSYGAIDIRDSITNIFIVNGERLKSYLRSEIVCLKSFVEFVHPI</sequence>
<dbReference type="Proteomes" id="UP000233837">
    <property type="component" value="Unassembled WGS sequence"/>
</dbReference>
<evidence type="ECO:0000313" key="2">
    <source>
        <dbReference type="Proteomes" id="UP000233837"/>
    </source>
</evidence>
<name>A0A2I0W006_9ASPA</name>
<protein>
    <recommendedName>
        <fullName evidence="3">Reverse transcriptase domain-containing protein</fullName>
    </recommendedName>
</protein>
<reference evidence="1 2" key="1">
    <citation type="journal article" date="2016" name="Sci. Rep.">
        <title>The Dendrobium catenatum Lindl. genome sequence provides insights into polysaccharide synthase, floral development and adaptive evolution.</title>
        <authorList>
            <person name="Zhang G.Q."/>
            <person name="Xu Q."/>
            <person name="Bian C."/>
            <person name="Tsai W.C."/>
            <person name="Yeh C.M."/>
            <person name="Liu K.W."/>
            <person name="Yoshida K."/>
            <person name="Zhang L.S."/>
            <person name="Chang S.B."/>
            <person name="Chen F."/>
            <person name="Shi Y."/>
            <person name="Su Y.Y."/>
            <person name="Zhang Y.Q."/>
            <person name="Chen L.J."/>
            <person name="Yin Y."/>
            <person name="Lin M."/>
            <person name="Huang H."/>
            <person name="Deng H."/>
            <person name="Wang Z.W."/>
            <person name="Zhu S.L."/>
            <person name="Zhao X."/>
            <person name="Deng C."/>
            <person name="Niu S.C."/>
            <person name="Huang J."/>
            <person name="Wang M."/>
            <person name="Liu G.H."/>
            <person name="Yang H.J."/>
            <person name="Xiao X.J."/>
            <person name="Hsiao Y.Y."/>
            <person name="Wu W.L."/>
            <person name="Chen Y.Y."/>
            <person name="Mitsuda N."/>
            <person name="Ohme-Takagi M."/>
            <person name="Luo Y.B."/>
            <person name="Van de Peer Y."/>
            <person name="Liu Z.J."/>
        </authorList>
    </citation>
    <scope>NUCLEOTIDE SEQUENCE [LARGE SCALE GENOMIC DNA]</scope>
    <source>
        <tissue evidence="1">The whole plant</tissue>
    </source>
</reference>